<evidence type="ECO:0000313" key="3">
    <source>
        <dbReference type="Proteomes" id="UP001209540"/>
    </source>
</evidence>
<name>A0AAD5PBI3_9FUNG</name>
<organism evidence="2 3">
    <name type="scientific">Phascolomyces articulosus</name>
    <dbReference type="NCBI Taxonomy" id="60185"/>
    <lineage>
        <taxon>Eukaryota</taxon>
        <taxon>Fungi</taxon>
        <taxon>Fungi incertae sedis</taxon>
        <taxon>Mucoromycota</taxon>
        <taxon>Mucoromycotina</taxon>
        <taxon>Mucoromycetes</taxon>
        <taxon>Mucorales</taxon>
        <taxon>Lichtheimiaceae</taxon>
        <taxon>Phascolomyces</taxon>
    </lineage>
</organism>
<feature type="transmembrane region" description="Helical" evidence="1">
    <location>
        <begin position="250"/>
        <end position="273"/>
    </location>
</feature>
<feature type="transmembrane region" description="Helical" evidence="1">
    <location>
        <begin position="188"/>
        <end position="210"/>
    </location>
</feature>
<accession>A0AAD5PBI3</accession>
<evidence type="ECO:0000313" key="2">
    <source>
        <dbReference type="EMBL" id="KAI9255111.1"/>
    </source>
</evidence>
<feature type="transmembrane region" description="Helical" evidence="1">
    <location>
        <begin position="293"/>
        <end position="319"/>
    </location>
</feature>
<evidence type="ECO:0000256" key="1">
    <source>
        <dbReference type="SAM" id="Phobius"/>
    </source>
</evidence>
<dbReference type="Proteomes" id="UP001209540">
    <property type="component" value="Unassembled WGS sequence"/>
</dbReference>
<feature type="transmembrane region" description="Helical" evidence="1">
    <location>
        <begin position="143"/>
        <end position="167"/>
    </location>
</feature>
<comment type="caution">
    <text evidence="2">The sequence shown here is derived from an EMBL/GenBank/DDBJ whole genome shotgun (WGS) entry which is preliminary data.</text>
</comment>
<dbReference type="AlphaFoldDB" id="A0AAD5PBI3"/>
<reference evidence="2" key="2">
    <citation type="submission" date="2023-02" db="EMBL/GenBank/DDBJ databases">
        <authorList>
            <consortium name="DOE Joint Genome Institute"/>
            <person name="Mondo S.J."/>
            <person name="Chang Y."/>
            <person name="Wang Y."/>
            <person name="Ahrendt S."/>
            <person name="Andreopoulos W."/>
            <person name="Barry K."/>
            <person name="Beard J."/>
            <person name="Benny G.L."/>
            <person name="Blankenship S."/>
            <person name="Bonito G."/>
            <person name="Cuomo C."/>
            <person name="Desiro A."/>
            <person name="Gervers K.A."/>
            <person name="Hundley H."/>
            <person name="Kuo A."/>
            <person name="LaButti K."/>
            <person name="Lang B.F."/>
            <person name="Lipzen A."/>
            <person name="O'Donnell K."/>
            <person name="Pangilinan J."/>
            <person name="Reynolds N."/>
            <person name="Sandor L."/>
            <person name="Smith M.W."/>
            <person name="Tsang A."/>
            <person name="Grigoriev I.V."/>
            <person name="Stajich J.E."/>
            <person name="Spatafora J.W."/>
        </authorList>
    </citation>
    <scope>NUCLEOTIDE SEQUENCE</scope>
    <source>
        <strain evidence="2">RSA 2281</strain>
    </source>
</reference>
<keyword evidence="3" id="KW-1185">Reference proteome</keyword>
<feature type="transmembrane region" description="Helical" evidence="1">
    <location>
        <begin position="216"/>
        <end position="238"/>
    </location>
</feature>
<keyword evidence="1" id="KW-0812">Transmembrane</keyword>
<dbReference type="EMBL" id="JAIXMP010000023">
    <property type="protein sequence ID" value="KAI9255111.1"/>
    <property type="molecule type" value="Genomic_DNA"/>
</dbReference>
<protein>
    <submittedName>
        <fullName evidence="2">Uncharacterized protein</fullName>
    </submittedName>
</protein>
<proteinExistence type="predicted"/>
<feature type="transmembrane region" description="Helical" evidence="1">
    <location>
        <begin position="101"/>
        <end position="123"/>
    </location>
</feature>
<gene>
    <name evidence="2" type="ORF">BDA99DRAFT_607047</name>
</gene>
<sequence length="396" mass="44542">MDSTAIHKEKPQQLIHSRGATTYKSLSLSFQKYTLDYRSHSTKTRIMPPSSSSPSRDIGVTTHALWGTHVPLIVFGVIVLIIAFIRMMVNKRKIEGTYRRMYCFSLIASLFLIASTSCTIVGYYHIRNITADGITSINTTSEIILVAAIVFDYLFPMILWWVIFEILTVVSRPRLRNDYPELFKRSSLWSFQSVSYLYTMVLLIVYLISALTINPIAGLSLIDILMGGYLALLGLCLYSQSRYQDVQPLGWTFTLFGFLIVCTAIGGIVRGAMSVDSGGSSSSASGMGYTDMIAPRTIVSFILIKYFGALALILLVVVFPSKWAIHIQGVQGRYKRMSSFATLVDDNTIEEPDSIIYHQQQQQQSEASVYQQDRYFDTSITRQTYVMPAATSHYLQ</sequence>
<feature type="transmembrane region" description="Helical" evidence="1">
    <location>
        <begin position="70"/>
        <end position="89"/>
    </location>
</feature>
<reference evidence="2" key="1">
    <citation type="journal article" date="2022" name="IScience">
        <title>Evolution of zygomycete secretomes and the origins of terrestrial fungal ecologies.</title>
        <authorList>
            <person name="Chang Y."/>
            <person name="Wang Y."/>
            <person name="Mondo S."/>
            <person name="Ahrendt S."/>
            <person name="Andreopoulos W."/>
            <person name="Barry K."/>
            <person name="Beard J."/>
            <person name="Benny G.L."/>
            <person name="Blankenship S."/>
            <person name="Bonito G."/>
            <person name="Cuomo C."/>
            <person name="Desiro A."/>
            <person name="Gervers K.A."/>
            <person name="Hundley H."/>
            <person name="Kuo A."/>
            <person name="LaButti K."/>
            <person name="Lang B.F."/>
            <person name="Lipzen A."/>
            <person name="O'Donnell K."/>
            <person name="Pangilinan J."/>
            <person name="Reynolds N."/>
            <person name="Sandor L."/>
            <person name="Smith M.E."/>
            <person name="Tsang A."/>
            <person name="Grigoriev I.V."/>
            <person name="Stajich J.E."/>
            <person name="Spatafora J.W."/>
        </authorList>
    </citation>
    <scope>NUCLEOTIDE SEQUENCE</scope>
    <source>
        <strain evidence="2">RSA 2281</strain>
    </source>
</reference>
<keyword evidence="1" id="KW-1133">Transmembrane helix</keyword>
<keyword evidence="1" id="KW-0472">Membrane</keyword>